<evidence type="ECO:0000313" key="2">
    <source>
        <dbReference type="Proteomes" id="UP000826656"/>
    </source>
</evidence>
<sequence>MPILQPMEQNQAEMSFIPPTMSNLGMDPLFNPLHLFQQGSPPPVLVPTRLMESSNQGPTNVASTSQVPSIIPLPQIVQLQNANS</sequence>
<accession>A0ABQ7V4K4</accession>
<protein>
    <submittedName>
        <fullName evidence="1">Uncharacterized protein</fullName>
    </submittedName>
</protein>
<proteinExistence type="predicted"/>
<comment type="caution">
    <text evidence="1">The sequence shown here is derived from an EMBL/GenBank/DDBJ whole genome shotgun (WGS) entry which is preliminary data.</text>
</comment>
<name>A0ABQ7V4K4_SOLTU</name>
<keyword evidence="2" id="KW-1185">Reference proteome</keyword>
<dbReference type="Proteomes" id="UP000826656">
    <property type="component" value="Unassembled WGS sequence"/>
</dbReference>
<evidence type="ECO:0000313" key="1">
    <source>
        <dbReference type="EMBL" id="KAH0758301.1"/>
    </source>
</evidence>
<gene>
    <name evidence="1" type="ORF">KY290_021794</name>
</gene>
<dbReference type="EMBL" id="JAIVGD010000015">
    <property type="protein sequence ID" value="KAH0758301.1"/>
    <property type="molecule type" value="Genomic_DNA"/>
</dbReference>
<reference evidence="1 2" key="1">
    <citation type="journal article" date="2021" name="bioRxiv">
        <title>Chromosome-scale and haplotype-resolved genome assembly of a tetraploid potato cultivar.</title>
        <authorList>
            <person name="Sun H."/>
            <person name="Jiao W.-B."/>
            <person name="Krause K."/>
            <person name="Campoy J.A."/>
            <person name="Goel M."/>
            <person name="Folz-Donahue K."/>
            <person name="Kukat C."/>
            <person name="Huettel B."/>
            <person name="Schneeberger K."/>
        </authorList>
    </citation>
    <scope>NUCLEOTIDE SEQUENCE [LARGE SCALE GENOMIC DNA]</scope>
    <source>
        <strain evidence="1">SolTubOtavaFocal</strain>
        <tissue evidence="1">Leaves</tissue>
    </source>
</reference>
<organism evidence="1 2">
    <name type="scientific">Solanum tuberosum</name>
    <name type="common">Potato</name>
    <dbReference type="NCBI Taxonomy" id="4113"/>
    <lineage>
        <taxon>Eukaryota</taxon>
        <taxon>Viridiplantae</taxon>
        <taxon>Streptophyta</taxon>
        <taxon>Embryophyta</taxon>
        <taxon>Tracheophyta</taxon>
        <taxon>Spermatophyta</taxon>
        <taxon>Magnoliopsida</taxon>
        <taxon>eudicotyledons</taxon>
        <taxon>Gunneridae</taxon>
        <taxon>Pentapetalae</taxon>
        <taxon>asterids</taxon>
        <taxon>lamiids</taxon>
        <taxon>Solanales</taxon>
        <taxon>Solanaceae</taxon>
        <taxon>Solanoideae</taxon>
        <taxon>Solaneae</taxon>
        <taxon>Solanum</taxon>
    </lineage>
</organism>